<reference evidence="2 3" key="1">
    <citation type="submission" date="2020-08" db="EMBL/GenBank/DDBJ databases">
        <title>Genomic Encyclopedia of Type Strains, Phase IV (KMG-IV): sequencing the most valuable type-strain genomes for metagenomic binning, comparative biology and taxonomic classification.</title>
        <authorList>
            <person name="Goeker M."/>
        </authorList>
    </citation>
    <scope>NUCLEOTIDE SEQUENCE [LARGE SCALE GENOMIC DNA]</scope>
    <source>
        <strain evidence="2 3">DSM 23240</strain>
    </source>
</reference>
<keyword evidence="3" id="KW-1185">Reference proteome</keyword>
<accession>A0A840RTP5</accession>
<name>A0A840RTP5_9BURK</name>
<feature type="compositionally biased region" description="Polar residues" evidence="1">
    <location>
        <begin position="48"/>
        <end position="57"/>
    </location>
</feature>
<sequence>MERYLLLPLQAPASIMAVLHYPKIAGDVADKASPTRKHSRLRHPRWLHTNNNTETTS</sequence>
<dbReference type="EMBL" id="JACHHQ010000003">
    <property type="protein sequence ID" value="MBB5199920.1"/>
    <property type="molecule type" value="Genomic_DNA"/>
</dbReference>
<evidence type="ECO:0000256" key="1">
    <source>
        <dbReference type="SAM" id="MobiDB-lite"/>
    </source>
</evidence>
<evidence type="ECO:0000313" key="2">
    <source>
        <dbReference type="EMBL" id="MBB5199920.1"/>
    </source>
</evidence>
<dbReference type="AlphaFoldDB" id="A0A840RTP5"/>
<feature type="compositionally biased region" description="Basic residues" evidence="1">
    <location>
        <begin position="34"/>
        <end position="46"/>
    </location>
</feature>
<protein>
    <submittedName>
        <fullName evidence="2">Uncharacterized protein</fullName>
    </submittedName>
</protein>
<dbReference type="Proteomes" id="UP000571084">
    <property type="component" value="Unassembled WGS sequence"/>
</dbReference>
<proteinExistence type="predicted"/>
<organism evidence="2 3">
    <name type="scientific">Glaciimonas immobilis</name>
    <dbReference type="NCBI Taxonomy" id="728004"/>
    <lineage>
        <taxon>Bacteria</taxon>
        <taxon>Pseudomonadati</taxon>
        <taxon>Pseudomonadota</taxon>
        <taxon>Betaproteobacteria</taxon>
        <taxon>Burkholderiales</taxon>
        <taxon>Oxalobacteraceae</taxon>
        <taxon>Glaciimonas</taxon>
    </lineage>
</organism>
<comment type="caution">
    <text evidence="2">The sequence shown here is derived from an EMBL/GenBank/DDBJ whole genome shotgun (WGS) entry which is preliminary data.</text>
</comment>
<evidence type="ECO:0000313" key="3">
    <source>
        <dbReference type="Proteomes" id="UP000571084"/>
    </source>
</evidence>
<feature type="region of interest" description="Disordered" evidence="1">
    <location>
        <begin position="29"/>
        <end position="57"/>
    </location>
</feature>
<gene>
    <name evidence="2" type="ORF">HNR39_001752</name>
</gene>